<protein>
    <submittedName>
        <fullName evidence="1">Uncharacterized protein</fullName>
    </submittedName>
</protein>
<dbReference type="Proteomes" id="UP000233060">
    <property type="component" value="Unassembled WGS sequence"/>
</dbReference>
<keyword evidence="2" id="KW-1185">Reference proteome</keyword>
<name>A0A2K5NUM3_CERAT</name>
<proteinExistence type="predicted"/>
<reference evidence="1" key="2">
    <citation type="submission" date="2025-09" db="UniProtKB">
        <authorList>
            <consortium name="Ensembl"/>
        </authorList>
    </citation>
    <scope>IDENTIFICATION</scope>
</reference>
<dbReference type="AlphaFoldDB" id="A0A2K5NUM3"/>
<dbReference type="Bgee" id="ENSCATG00000043232">
    <property type="expression patterns" value="Expressed in pituitary gland and 4 other cell types or tissues"/>
</dbReference>
<evidence type="ECO:0000313" key="1">
    <source>
        <dbReference type="Ensembl" id="ENSCATP00000041224.1"/>
    </source>
</evidence>
<evidence type="ECO:0000313" key="2">
    <source>
        <dbReference type="Proteomes" id="UP000233060"/>
    </source>
</evidence>
<accession>A0A2K5NUM3</accession>
<dbReference type="Ensembl" id="ENSCATT00000065606.1">
    <property type="protein sequence ID" value="ENSCATP00000041224.1"/>
    <property type="gene ID" value="ENSCATG00000043232.1"/>
</dbReference>
<sequence length="96" mass="10746">MMIKSPRRPISSYQCDIPKCGVGKRCARSAVMTSKHTTPSLTEEEWKTVRSFNAVAIVESSCFWRHSLCDTGQVTSPLWAFVSSSTTDNVEDPLYL</sequence>
<dbReference type="OMA" id="PISSYQC"/>
<reference evidence="1" key="1">
    <citation type="submission" date="2025-08" db="UniProtKB">
        <authorList>
            <consortium name="Ensembl"/>
        </authorList>
    </citation>
    <scope>IDENTIFICATION</scope>
</reference>
<dbReference type="GeneTree" id="ENSGT00910000147889"/>
<organism evidence="1 2">
    <name type="scientific">Cercocebus atys</name>
    <name type="common">Sooty mangabey</name>
    <name type="synonym">Cercocebus torquatus atys</name>
    <dbReference type="NCBI Taxonomy" id="9531"/>
    <lineage>
        <taxon>Eukaryota</taxon>
        <taxon>Metazoa</taxon>
        <taxon>Chordata</taxon>
        <taxon>Craniata</taxon>
        <taxon>Vertebrata</taxon>
        <taxon>Euteleostomi</taxon>
        <taxon>Mammalia</taxon>
        <taxon>Eutheria</taxon>
        <taxon>Euarchontoglires</taxon>
        <taxon>Primates</taxon>
        <taxon>Haplorrhini</taxon>
        <taxon>Catarrhini</taxon>
        <taxon>Cercopithecidae</taxon>
        <taxon>Cercopithecinae</taxon>
        <taxon>Cercocebus</taxon>
    </lineage>
</organism>